<dbReference type="PANTHER" id="PTHR30466">
    <property type="entry name" value="FLAVIN REDUCTASE"/>
    <property type="match status" value="1"/>
</dbReference>
<sequence>MSALAQAAAPCDADRIPGDLFRRVLGNVPTSVAIVAGMDAEGPFGVVIGSLVSISLDPPLVGLFVDNGSRTLPRLLASGWLSINVLAADQEGYCREFGRNVEARFQCGNWTPGCGAAPRLGSAIAWIEGRVERAAAIGDHRLIVVEARAMQQNPDRADDGPLVFFRGGFGL</sequence>
<dbReference type="InterPro" id="IPR012349">
    <property type="entry name" value="Split_barrel_FMN-bd"/>
</dbReference>
<keyword evidence="5" id="KW-1185">Reference proteome</keyword>
<dbReference type="InterPro" id="IPR050268">
    <property type="entry name" value="NADH-dep_flavin_reductase"/>
</dbReference>
<evidence type="ECO:0000313" key="4">
    <source>
        <dbReference type="EMBL" id="MFD0947345.1"/>
    </source>
</evidence>
<dbReference type="RefSeq" id="WP_264944885.1">
    <property type="nucleotide sequence ID" value="NZ_JAPDRA010000006.1"/>
</dbReference>
<dbReference type="GO" id="GO:0016491">
    <property type="term" value="F:oxidoreductase activity"/>
    <property type="evidence" value="ECO:0007669"/>
    <property type="project" value="UniProtKB-KW"/>
</dbReference>
<evidence type="ECO:0000313" key="5">
    <source>
        <dbReference type="Proteomes" id="UP001596977"/>
    </source>
</evidence>
<evidence type="ECO:0000256" key="2">
    <source>
        <dbReference type="ARBA" id="ARBA00023002"/>
    </source>
</evidence>
<dbReference type="Pfam" id="PF01613">
    <property type="entry name" value="Flavin_Reduct"/>
    <property type="match status" value="1"/>
</dbReference>
<evidence type="ECO:0000259" key="3">
    <source>
        <dbReference type="SMART" id="SM00903"/>
    </source>
</evidence>
<comment type="similarity">
    <text evidence="1">Belongs to the non-flavoprotein flavin reductase family.</text>
</comment>
<protein>
    <submittedName>
        <fullName evidence="4">Flavin reductase family protein</fullName>
        <ecNumber evidence="4">1.-.-.-</ecNumber>
    </submittedName>
</protein>
<dbReference type="PANTHER" id="PTHR30466:SF11">
    <property type="entry name" value="FLAVIN-DEPENDENT MONOOXYGENASE, REDUCTASE SUBUNIT HSAB"/>
    <property type="match status" value="1"/>
</dbReference>
<name>A0ABW3H782_9SPHN</name>
<dbReference type="EC" id="1.-.-.-" evidence="4"/>
<dbReference type="Proteomes" id="UP001596977">
    <property type="component" value="Unassembled WGS sequence"/>
</dbReference>
<organism evidence="4 5">
    <name type="scientific">Sphingomonas canadensis</name>
    <dbReference type="NCBI Taxonomy" id="1219257"/>
    <lineage>
        <taxon>Bacteria</taxon>
        <taxon>Pseudomonadati</taxon>
        <taxon>Pseudomonadota</taxon>
        <taxon>Alphaproteobacteria</taxon>
        <taxon>Sphingomonadales</taxon>
        <taxon>Sphingomonadaceae</taxon>
        <taxon>Sphingomonas</taxon>
    </lineage>
</organism>
<accession>A0ABW3H782</accession>
<keyword evidence="2 4" id="KW-0560">Oxidoreductase</keyword>
<dbReference type="EMBL" id="JBHTJG010000006">
    <property type="protein sequence ID" value="MFD0947345.1"/>
    <property type="molecule type" value="Genomic_DNA"/>
</dbReference>
<dbReference type="SMART" id="SM00903">
    <property type="entry name" value="Flavin_Reduct"/>
    <property type="match status" value="1"/>
</dbReference>
<dbReference type="SUPFAM" id="SSF50475">
    <property type="entry name" value="FMN-binding split barrel"/>
    <property type="match status" value="1"/>
</dbReference>
<evidence type="ECO:0000256" key="1">
    <source>
        <dbReference type="ARBA" id="ARBA00008898"/>
    </source>
</evidence>
<comment type="caution">
    <text evidence="4">The sequence shown here is derived from an EMBL/GenBank/DDBJ whole genome shotgun (WGS) entry which is preliminary data.</text>
</comment>
<gene>
    <name evidence="4" type="ORF">ACFQ1E_13430</name>
</gene>
<dbReference type="InterPro" id="IPR002563">
    <property type="entry name" value="Flavin_Rdtase-like_dom"/>
</dbReference>
<feature type="domain" description="Flavin reductase like" evidence="3">
    <location>
        <begin position="25"/>
        <end position="171"/>
    </location>
</feature>
<reference evidence="5" key="1">
    <citation type="journal article" date="2019" name="Int. J. Syst. Evol. Microbiol.">
        <title>The Global Catalogue of Microorganisms (GCM) 10K type strain sequencing project: providing services to taxonomists for standard genome sequencing and annotation.</title>
        <authorList>
            <consortium name="The Broad Institute Genomics Platform"/>
            <consortium name="The Broad Institute Genome Sequencing Center for Infectious Disease"/>
            <person name="Wu L."/>
            <person name="Ma J."/>
        </authorList>
    </citation>
    <scope>NUCLEOTIDE SEQUENCE [LARGE SCALE GENOMIC DNA]</scope>
    <source>
        <strain evidence="5">CCUG 62982</strain>
    </source>
</reference>
<dbReference type="Gene3D" id="2.30.110.10">
    <property type="entry name" value="Electron Transport, Fmn-binding Protein, Chain A"/>
    <property type="match status" value="1"/>
</dbReference>
<proteinExistence type="inferred from homology"/>